<evidence type="ECO:0000313" key="1">
    <source>
        <dbReference type="EMBL" id="KAI7936741.1"/>
    </source>
</evidence>
<organism evidence="1 2">
    <name type="scientific">Puccinia striiformis f. sp. tritici</name>
    <dbReference type="NCBI Taxonomy" id="168172"/>
    <lineage>
        <taxon>Eukaryota</taxon>
        <taxon>Fungi</taxon>
        <taxon>Dikarya</taxon>
        <taxon>Basidiomycota</taxon>
        <taxon>Pucciniomycotina</taxon>
        <taxon>Pucciniomycetes</taxon>
        <taxon>Pucciniales</taxon>
        <taxon>Pucciniaceae</taxon>
        <taxon>Puccinia</taxon>
    </lineage>
</organism>
<proteinExistence type="predicted"/>
<sequence>MDRIIVGTQRRSRSPDQGVFKRESHILSGPILGVYYVKPLGGMHPPSAKVTPGMHGISSLETCMITGISQERSRPFFSLIK</sequence>
<dbReference type="Proteomes" id="UP001060170">
    <property type="component" value="Chromosome 17"/>
</dbReference>
<reference evidence="2" key="1">
    <citation type="journal article" date="2018" name="BMC Genomics">
        <title>Genomic insights into host adaptation between the wheat stripe rust pathogen (Puccinia striiformis f. sp. tritici) and the barley stripe rust pathogen (Puccinia striiformis f. sp. hordei).</title>
        <authorList>
            <person name="Xia C."/>
            <person name="Wang M."/>
            <person name="Yin C."/>
            <person name="Cornejo O.E."/>
            <person name="Hulbert S.H."/>
            <person name="Chen X."/>
        </authorList>
    </citation>
    <scope>NUCLEOTIDE SEQUENCE [LARGE SCALE GENOMIC DNA]</scope>
    <source>
        <strain evidence="2">93-210</strain>
    </source>
</reference>
<evidence type="ECO:0000313" key="2">
    <source>
        <dbReference type="Proteomes" id="UP001060170"/>
    </source>
</evidence>
<gene>
    <name evidence="1" type="ORF">MJO28_015640</name>
</gene>
<comment type="caution">
    <text evidence="1">The sequence shown here is derived from an EMBL/GenBank/DDBJ whole genome shotgun (WGS) entry which is preliminary data.</text>
</comment>
<name>A0ACC0DR86_9BASI</name>
<keyword evidence="2" id="KW-1185">Reference proteome</keyword>
<protein>
    <submittedName>
        <fullName evidence="1">Uncharacterized protein</fullName>
    </submittedName>
</protein>
<reference evidence="1 2" key="3">
    <citation type="journal article" date="2022" name="Microbiol. Spectr.">
        <title>Folding features and dynamics of 3D genome architecture in plant fungal pathogens.</title>
        <authorList>
            <person name="Xia C."/>
        </authorList>
    </citation>
    <scope>NUCLEOTIDE SEQUENCE [LARGE SCALE GENOMIC DNA]</scope>
    <source>
        <strain evidence="1 2">93-210</strain>
    </source>
</reference>
<dbReference type="EMBL" id="CM045881">
    <property type="protein sequence ID" value="KAI7936741.1"/>
    <property type="molecule type" value="Genomic_DNA"/>
</dbReference>
<accession>A0ACC0DR86</accession>
<reference evidence="2" key="2">
    <citation type="journal article" date="2018" name="Mol. Plant Microbe Interact.">
        <title>Genome sequence resources for the wheat stripe rust pathogen (Puccinia striiformis f. sp. tritici) and the barley stripe rust pathogen (Puccinia striiformis f. sp. hordei).</title>
        <authorList>
            <person name="Xia C."/>
            <person name="Wang M."/>
            <person name="Yin C."/>
            <person name="Cornejo O.E."/>
            <person name="Hulbert S.H."/>
            <person name="Chen X."/>
        </authorList>
    </citation>
    <scope>NUCLEOTIDE SEQUENCE [LARGE SCALE GENOMIC DNA]</scope>
    <source>
        <strain evidence="2">93-210</strain>
    </source>
</reference>